<keyword evidence="4" id="KW-0732">Signal</keyword>
<proteinExistence type="inferred from homology"/>
<evidence type="ECO:0000256" key="7">
    <source>
        <dbReference type="ARBA" id="ARBA00023288"/>
    </source>
</evidence>
<dbReference type="InterPro" id="IPR008844">
    <property type="entry name" value="Spore_GerAC-like"/>
</dbReference>
<evidence type="ECO:0000256" key="3">
    <source>
        <dbReference type="ARBA" id="ARBA00022544"/>
    </source>
</evidence>
<organism evidence="10 11">
    <name type="scientific">Lederbergia wuyishanensis</name>
    <dbReference type="NCBI Taxonomy" id="1347903"/>
    <lineage>
        <taxon>Bacteria</taxon>
        <taxon>Bacillati</taxon>
        <taxon>Bacillota</taxon>
        <taxon>Bacilli</taxon>
        <taxon>Bacillales</taxon>
        <taxon>Bacillaceae</taxon>
        <taxon>Lederbergia</taxon>
    </lineage>
</organism>
<protein>
    <submittedName>
        <fullName evidence="10">Spore germination protein</fullName>
    </submittedName>
</protein>
<keyword evidence="6" id="KW-0564">Palmitate</keyword>
<evidence type="ECO:0000256" key="2">
    <source>
        <dbReference type="ARBA" id="ARBA00007886"/>
    </source>
</evidence>
<comment type="subcellular location">
    <subcellularLocation>
        <location evidence="1">Membrane</location>
        <topology evidence="1">Lipid-anchor</topology>
    </subcellularLocation>
</comment>
<feature type="domain" description="Spore germination protein N-terminal" evidence="9">
    <location>
        <begin position="21"/>
        <end position="184"/>
    </location>
</feature>
<evidence type="ECO:0000256" key="6">
    <source>
        <dbReference type="ARBA" id="ARBA00023139"/>
    </source>
</evidence>
<dbReference type="Pfam" id="PF25198">
    <property type="entry name" value="Spore_GerAC_N"/>
    <property type="match status" value="1"/>
</dbReference>
<gene>
    <name evidence="10" type="ORF">J2S14_003846</name>
</gene>
<feature type="domain" description="Spore germination GerAC-like C-terminal" evidence="8">
    <location>
        <begin position="194"/>
        <end position="349"/>
    </location>
</feature>
<comment type="caution">
    <text evidence="10">The sequence shown here is derived from an EMBL/GenBank/DDBJ whole genome shotgun (WGS) entry which is preliminary data.</text>
</comment>
<dbReference type="InterPro" id="IPR057336">
    <property type="entry name" value="GerAC_N"/>
</dbReference>
<dbReference type="InterPro" id="IPR046953">
    <property type="entry name" value="Spore_GerAC-like_C"/>
</dbReference>
<keyword evidence="5" id="KW-0472">Membrane</keyword>
<dbReference type="Gene3D" id="3.30.300.210">
    <property type="entry name" value="Nutrient germinant receptor protein C, domain 3"/>
    <property type="match status" value="1"/>
</dbReference>
<dbReference type="RefSeq" id="WP_244682986.1">
    <property type="nucleotide sequence ID" value="NZ_JALIRM010000014.1"/>
</dbReference>
<name>A0ABU0D994_9BACI</name>
<dbReference type="PROSITE" id="PS51257">
    <property type="entry name" value="PROKAR_LIPOPROTEIN"/>
    <property type="match status" value="1"/>
</dbReference>
<comment type="similarity">
    <text evidence="2">Belongs to the GerABKC lipoprotein family.</text>
</comment>
<dbReference type="EMBL" id="JAUSUO010000012">
    <property type="protein sequence ID" value="MDQ0345001.1"/>
    <property type="molecule type" value="Genomic_DNA"/>
</dbReference>
<dbReference type="InterPro" id="IPR038501">
    <property type="entry name" value="Spore_GerAC_C_sf"/>
</dbReference>
<evidence type="ECO:0000256" key="4">
    <source>
        <dbReference type="ARBA" id="ARBA00022729"/>
    </source>
</evidence>
<evidence type="ECO:0000256" key="5">
    <source>
        <dbReference type="ARBA" id="ARBA00023136"/>
    </source>
</evidence>
<keyword evidence="7" id="KW-0449">Lipoprotein</keyword>
<dbReference type="Pfam" id="PF05504">
    <property type="entry name" value="Spore_GerAC"/>
    <property type="match status" value="1"/>
</dbReference>
<evidence type="ECO:0000313" key="11">
    <source>
        <dbReference type="Proteomes" id="UP001232343"/>
    </source>
</evidence>
<keyword evidence="11" id="KW-1185">Reference proteome</keyword>
<evidence type="ECO:0000259" key="8">
    <source>
        <dbReference type="Pfam" id="PF05504"/>
    </source>
</evidence>
<dbReference type="Proteomes" id="UP001232343">
    <property type="component" value="Unassembled WGS sequence"/>
</dbReference>
<dbReference type="PANTHER" id="PTHR35789:SF1">
    <property type="entry name" value="SPORE GERMINATION PROTEIN B3"/>
    <property type="match status" value="1"/>
</dbReference>
<sequence>MKKLFILFIFIPVLSGCVQTRVIDNITLVNAGGIDYVDGEDIRITALFTLYNEQKQAEDKNITMTMHHDAGIIDHLSREATAPVLIGGLDILVIDMKTAKTGIFPIIDTLQREPSVGSRLYLSISDTSANELLLGNYGSEGNAKFISNMIESNIKNRDIPRTNLHMFASDFFQKAKDAYLPILKKVEQDKIKIDGLGVFSKDKLVYKIPSDDMFYFKLLVDKHNKGSLDVKIKDKGATIQNIRSRSSIKTNMKTMTVDIHYNMTGIITKYTGKKLKREFIGELTKNTERKIERKLNQLLTDFQNHGVDPVGIQRKFIQQNRNFNHKRWEEEYKNITFNIHSKVTISESGTLE</sequence>
<dbReference type="NCBIfam" id="TIGR02887">
    <property type="entry name" value="spore_ger_x_C"/>
    <property type="match status" value="1"/>
</dbReference>
<evidence type="ECO:0000313" key="10">
    <source>
        <dbReference type="EMBL" id="MDQ0345001.1"/>
    </source>
</evidence>
<reference evidence="10 11" key="1">
    <citation type="submission" date="2023-07" db="EMBL/GenBank/DDBJ databases">
        <title>Genomic Encyclopedia of Type Strains, Phase IV (KMG-IV): sequencing the most valuable type-strain genomes for metagenomic binning, comparative biology and taxonomic classification.</title>
        <authorList>
            <person name="Goeker M."/>
        </authorList>
    </citation>
    <scope>NUCLEOTIDE SEQUENCE [LARGE SCALE GENOMIC DNA]</scope>
    <source>
        <strain evidence="10 11">DSM 27848</strain>
    </source>
</reference>
<keyword evidence="3" id="KW-0309">Germination</keyword>
<evidence type="ECO:0000259" key="9">
    <source>
        <dbReference type="Pfam" id="PF25198"/>
    </source>
</evidence>
<dbReference type="PANTHER" id="PTHR35789">
    <property type="entry name" value="SPORE GERMINATION PROTEIN B3"/>
    <property type="match status" value="1"/>
</dbReference>
<accession>A0ABU0D994</accession>
<evidence type="ECO:0000256" key="1">
    <source>
        <dbReference type="ARBA" id="ARBA00004635"/>
    </source>
</evidence>